<dbReference type="AlphaFoldDB" id="A0A195AUK2"/>
<organism evidence="10 11">
    <name type="scientific">Atta colombica</name>
    <dbReference type="NCBI Taxonomy" id="520822"/>
    <lineage>
        <taxon>Eukaryota</taxon>
        <taxon>Metazoa</taxon>
        <taxon>Ecdysozoa</taxon>
        <taxon>Arthropoda</taxon>
        <taxon>Hexapoda</taxon>
        <taxon>Insecta</taxon>
        <taxon>Pterygota</taxon>
        <taxon>Neoptera</taxon>
        <taxon>Endopterygota</taxon>
        <taxon>Hymenoptera</taxon>
        <taxon>Apocrita</taxon>
        <taxon>Aculeata</taxon>
        <taxon>Formicoidea</taxon>
        <taxon>Formicidae</taxon>
        <taxon>Myrmicinae</taxon>
        <taxon>Atta</taxon>
    </lineage>
</organism>
<evidence type="ECO:0000256" key="9">
    <source>
        <dbReference type="SAM" id="Phobius"/>
    </source>
</evidence>
<keyword evidence="9" id="KW-0812">Transmembrane</keyword>
<dbReference type="PANTHER" id="PTHR10514:SF40">
    <property type="entry name" value="ANGIOTENSIN-CONVERTING ENZYME"/>
    <property type="match status" value="1"/>
</dbReference>
<sequence>MLIAVDSWSYIRGTLSPSPPGGPSDPRPQVVYPHVTPLCSATATTVPPSRATTTPLWDRRPTSPPLTNTRATKKHSSPSLTNRNFVAGVLQFQLYRALCQVAGQRSEIDNPRRPLHRCDFYRKPEAGKILGRLMERGSSIPWRDTLGEAIGEFRLDGSALREYFRPLEDWLRTENLRTGEIVGWSYDGDFCKRSIETAGLQVYGSGFYNSGTSISASWIVTGIVMILWIVSTLY</sequence>
<dbReference type="EMBL" id="KQ976738">
    <property type="protein sequence ID" value="KYM75737.1"/>
    <property type="molecule type" value="Genomic_DNA"/>
</dbReference>
<keyword evidence="4" id="KW-0325">Glycoprotein</keyword>
<keyword evidence="9" id="KW-1133">Transmembrane helix</keyword>
<dbReference type="Proteomes" id="UP000078540">
    <property type="component" value="Unassembled WGS sequence"/>
</dbReference>
<dbReference type="PROSITE" id="PS52011">
    <property type="entry name" value="PEPTIDASE_M2"/>
    <property type="match status" value="1"/>
</dbReference>
<dbReference type="GO" id="GO:0006508">
    <property type="term" value="P:proteolysis"/>
    <property type="evidence" value="ECO:0007669"/>
    <property type="project" value="InterPro"/>
</dbReference>
<dbReference type="InterPro" id="IPR001548">
    <property type="entry name" value="Peptidase_M2"/>
</dbReference>
<feature type="transmembrane region" description="Helical" evidence="9">
    <location>
        <begin position="215"/>
        <end position="233"/>
    </location>
</feature>
<feature type="disulfide bond" evidence="6">
    <location>
        <begin position="99"/>
        <end position="118"/>
    </location>
</feature>
<comment type="similarity">
    <text evidence="1 7">Belongs to the peptidase M2 family.</text>
</comment>
<evidence type="ECO:0000256" key="4">
    <source>
        <dbReference type="ARBA" id="ARBA00023180"/>
    </source>
</evidence>
<evidence type="ECO:0000256" key="7">
    <source>
        <dbReference type="PROSITE-ProRule" id="PRU01355"/>
    </source>
</evidence>
<dbReference type="SUPFAM" id="SSF55486">
    <property type="entry name" value="Metalloproteases ('zincins'), catalytic domain"/>
    <property type="match status" value="1"/>
</dbReference>
<dbReference type="STRING" id="520822.A0A195AUK2"/>
<keyword evidence="2" id="KW-0732">Signal</keyword>
<evidence type="ECO:0000313" key="10">
    <source>
        <dbReference type="EMBL" id="KYM75737.1"/>
    </source>
</evidence>
<protein>
    <submittedName>
        <fullName evidence="10">Angiotensin-converting enzyme</fullName>
    </submittedName>
</protein>
<keyword evidence="9" id="KW-0472">Membrane</keyword>
<feature type="region of interest" description="Disordered" evidence="8">
    <location>
        <begin position="42"/>
        <end position="80"/>
    </location>
</feature>
<dbReference type="PANTHER" id="PTHR10514">
    <property type="entry name" value="ANGIOTENSIN-CONVERTING ENZYME"/>
    <property type="match status" value="1"/>
</dbReference>
<evidence type="ECO:0000313" key="11">
    <source>
        <dbReference type="Proteomes" id="UP000078540"/>
    </source>
</evidence>
<feature type="compositionally biased region" description="Polar residues" evidence="8">
    <location>
        <begin position="42"/>
        <end position="55"/>
    </location>
</feature>
<evidence type="ECO:0000256" key="2">
    <source>
        <dbReference type="ARBA" id="ARBA00022729"/>
    </source>
</evidence>
<evidence type="ECO:0000256" key="1">
    <source>
        <dbReference type="ARBA" id="ARBA00008139"/>
    </source>
</evidence>
<feature type="binding site" evidence="5">
    <location>
        <position position="83"/>
    </location>
    <ligand>
        <name>chloride</name>
        <dbReference type="ChEBI" id="CHEBI:17996"/>
        <label>1</label>
    </ligand>
</feature>
<comment type="caution">
    <text evidence="7">Lacks conserved residue(s) required for the propagation of feature annotation.</text>
</comment>
<evidence type="ECO:0000256" key="5">
    <source>
        <dbReference type="PIRSR" id="PIRSR601548-2"/>
    </source>
</evidence>
<keyword evidence="11" id="KW-1185">Reference proteome</keyword>
<evidence type="ECO:0000256" key="8">
    <source>
        <dbReference type="SAM" id="MobiDB-lite"/>
    </source>
</evidence>
<reference evidence="10 11" key="1">
    <citation type="submission" date="2015-09" db="EMBL/GenBank/DDBJ databases">
        <title>Atta colombica WGS genome.</title>
        <authorList>
            <person name="Nygaard S."/>
            <person name="Hu H."/>
            <person name="Boomsma J."/>
            <person name="Zhang G."/>
        </authorList>
    </citation>
    <scope>NUCLEOTIDE SEQUENCE [LARGE SCALE GENOMIC DNA]</scope>
    <source>
        <strain evidence="10">Treedump-2</strain>
        <tissue evidence="10">Whole body</tissue>
    </source>
</reference>
<dbReference type="GO" id="GO:0008241">
    <property type="term" value="F:peptidyl-dipeptidase activity"/>
    <property type="evidence" value="ECO:0007669"/>
    <property type="project" value="InterPro"/>
</dbReference>
<dbReference type="GO" id="GO:0005886">
    <property type="term" value="C:plasma membrane"/>
    <property type="evidence" value="ECO:0007669"/>
    <property type="project" value="TreeGrafter"/>
</dbReference>
<gene>
    <name evidence="10" type="ORF">ALC53_13800</name>
</gene>
<keyword evidence="3 6" id="KW-1015">Disulfide bond</keyword>
<proteinExistence type="inferred from homology"/>
<accession>A0A195AUK2</accession>
<evidence type="ECO:0000256" key="3">
    <source>
        <dbReference type="ARBA" id="ARBA00023157"/>
    </source>
</evidence>
<dbReference type="Pfam" id="PF01401">
    <property type="entry name" value="Peptidase_M2"/>
    <property type="match status" value="1"/>
</dbReference>
<dbReference type="GO" id="GO:0008237">
    <property type="term" value="F:metallopeptidase activity"/>
    <property type="evidence" value="ECO:0007669"/>
    <property type="project" value="InterPro"/>
</dbReference>
<name>A0A195AUK2_9HYME</name>
<evidence type="ECO:0000256" key="6">
    <source>
        <dbReference type="PIRSR" id="PIRSR601548-4"/>
    </source>
</evidence>